<name>K0C9N1_ALCDB</name>
<sequence length="67" mass="7453">MPLRAFMGTVYEVKGDVEFAPEPGKNYVIKGKLSEEHSSVWLEDESSGEVIETFKVEGPAKLGFFSK</sequence>
<reference evidence="1 2" key="1">
    <citation type="journal article" date="2012" name="J. Bacteriol.">
        <title>Complete genome sequence of Alcanivorax dieselolei type strain B5.</title>
        <authorList>
            <person name="Lai Q."/>
            <person name="Li W."/>
            <person name="Shao Z."/>
        </authorList>
    </citation>
    <scope>NUCLEOTIDE SEQUENCE [LARGE SCALE GENOMIC DNA]</scope>
    <source>
        <strain evidence="2">DSM 16502 / CGMCC 1.3690 / B-5</strain>
    </source>
</reference>
<gene>
    <name evidence="1" type="ordered locus">B5T_01965</name>
</gene>
<dbReference type="HOGENOM" id="CLU_2802877_0_0_6"/>
<accession>K0C9N1</accession>
<dbReference type="PATRIC" id="fig|930169.3.peg.1944"/>
<organism evidence="1 2">
    <name type="scientific">Alcanivorax dieselolei (strain DSM 16502 / CGMCC 1.3690 / MCCC 1A00001 / B-5)</name>
    <name type="common">Alloalcanivorax dieselolei</name>
    <dbReference type="NCBI Taxonomy" id="930169"/>
    <lineage>
        <taxon>Bacteria</taxon>
        <taxon>Pseudomonadati</taxon>
        <taxon>Pseudomonadota</taxon>
        <taxon>Gammaproteobacteria</taxon>
        <taxon>Oceanospirillales</taxon>
        <taxon>Alcanivoracaceae</taxon>
        <taxon>Alloalcanivorax</taxon>
    </lineage>
</organism>
<dbReference type="AlphaFoldDB" id="K0C9N1"/>
<protein>
    <submittedName>
        <fullName evidence="1">Uncharacterized protein</fullName>
    </submittedName>
</protein>
<evidence type="ECO:0000313" key="1">
    <source>
        <dbReference type="EMBL" id="AFT70239.1"/>
    </source>
</evidence>
<keyword evidence="2" id="KW-1185">Reference proteome</keyword>
<dbReference type="EMBL" id="CP003466">
    <property type="protein sequence ID" value="AFT70239.1"/>
    <property type="molecule type" value="Genomic_DNA"/>
</dbReference>
<evidence type="ECO:0000313" key="2">
    <source>
        <dbReference type="Proteomes" id="UP000006286"/>
    </source>
</evidence>
<dbReference type="Proteomes" id="UP000006286">
    <property type="component" value="Chromosome"/>
</dbReference>
<dbReference type="KEGG" id="adi:B5T_01965"/>
<proteinExistence type="predicted"/>